<keyword evidence="3" id="KW-0067">ATP-binding</keyword>
<evidence type="ECO:0000256" key="3">
    <source>
        <dbReference type="ARBA" id="ARBA00022840"/>
    </source>
</evidence>
<dbReference type="CDD" id="cd00757">
    <property type="entry name" value="ThiF_MoeB_HesA_family"/>
    <property type="match status" value="1"/>
</dbReference>
<reference evidence="7" key="1">
    <citation type="submission" date="2019-07" db="EMBL/GenBank/DDBJ databases">
        <authorList>
            <person name="Zhang J."/>
            <person name="Liu T."/>
        </authorList>
    </citation>
    <scope>NUCLEOTIDE SEQUENCE</scope>
</reference>
<name>A0A8E7UET3_9FLOR</name>
<dbReference type="Pfam" id="PF00581">
    <property type="entry name" value="Rhodanese"/>
    <property type="match status" value="1"/>
</dbReference>
<dbReference type="GO" id="GO:0004792">
    <property type="term" value="F:thiosulfate-cyanide sulfurtransferase activity"/>
    <property type="evidence" value="ECO:0007669"/>
    <property type="project" value="TreeGrafter"/>
</dbReference>
<feature type="domain" description="Rhodanese" evidence="6">
    <location>
        <begin position="271"/>
        <end position="368"/>
    </location>
</feature>
<evidence type="ECO:0000259" key="6">
    <source>
        <dbReference type="SMART" id="SM00450"/>
    </source>
</evidence>
<geneLocation type="plastid" evidence="7"/>
<feature type="transmembrane region" description="Helical" evidence="5">
    <location>
        <begin position="41"/>
        <end position="68"/>
    </location>
</feature>
<dbReference type="GO" id="GO:0005524">
    <property type="term" value="F:ATP binding"/>
    <property type="evidence" value="ECO:0007669"/>
    <property type="project" value="UniProtKB-KW"/>
</dbReference>
<dbReference type="GO" id="GO:0008146">
    <property type="term" value="F:sulfotransferase activity"/>
    <property type="evidence" value="ECO:0007669"/>
    <property type="project" value="TreeGrafter"/>
</dbReference>
<keyword evidence="1" id="KW-0808">Transferase</keyword>
<evidence type="ECO:0000256" key="1">
    <source>
        <dbReference type="ARBA" id="ARBA00022679"/>
    </source>
</evidence>
<keyword evidence="2" id="KW-0547">Nucleotide-binding</keyword>
<dbReference type="PANTHER" id="PTHR10953">
    <property type="entry name" value="UBIQUITIN-ACTIVATING ENZYME E1"/>
    <property type="match status" value="1"/>
</dbReference>
<dbReference type="SMART" id="SM00450">
    <property type="entry name" value="RHOD"/>
    <property type="match status" value="1"/>
</dbReference>
<sequence length="368" mass="42159">MLNPALNKYDLFHEEYKIYARQIILDKLGAEGQKRLKKAKILIIGAGGLGCPAILYLASSGIGCLGIIDNDIISHSNLHRQVLYTTKNIDQLKTLSAKQKIQAINPRCEVNTYSYKFTEKNAYQLIKEYDLILDTSDNILTRYLIDDICYKLHKVHIYGAIQNFEGHISVFNYKSGSRYSDLYPKKVQNTENNCNNVGVLGMVTGIIGILQATEAIKIIMGINSILSDYLLIYNSLNTSFKKIKINTQKTTINQKNNKNKINLYSTNIIYKYDLKDKLIDNKINKLIIIDVRQAIEFEKQHIPHAINIPLKNIKTKKNIELIKMLNKKGSIVIYCSNNSRAMIASTILKQYNIHHYRLQDGLKEWILK</sequence>
<dbReference type="InterPro" id="IPR001763">
    <property type="entry name" value="Rhodanese-like_dom"/>
</dbReference>
<dbReference type="EMBL" id="MN240356">
    <property type="protein sequence ID" value="QVY57905.1"/>
    <property type="molecule type" value="Genomic_DNA"/>
</dbReference>
<dbReference type="PANTHER" id="PTHR10953:SF102">
    <property type="entry name" value="ADENYLYLTRANSFERASE AND SULFURTRANSFERASE MOCS3"/>
    <property type="match status" value="1"/>
</dbReference>
<dbReference type="GO" id="GO:0005829">
    <property type="term" value="C:cytosol"/>
    <property type="evidence" value="ECO:0007669"/>
    <property type="project" value="TreeGrafter"/>
</dbReference>
<dbReference type="InterPro" id="IPR000594">
    <property type="entry name" value="ThiF_NAD_FAD-bd"/>
</dbReference>
<gene>
    <name evidence="7" type="primary">moeB</name>
</gene>
<evidence type="ECO:0000256" key="5">
    <source>
        <dbReference type="SAM" id="Phobius"/>
    </source>
</evidence>
<keyword evidence="7" id="KW-0934">Plastid</keyword>
<accession>A0A8E7UET3</accession>
<reference evidence="7" key="2">
    <citation type="journal article" date="2021" name="Genomics">
        <title>Comparative analysis of mitochondrial genomes of Nirvanini and Evacanthini (Hemiptera: Cicadellidae) reveals an explicit evolutionary relationship.</title>
        <authorList>
            <person name="Du Y."/>
            <person name="Liang Z."/>
            <person name="Dietrich C.H."/>
            <person name="Dai W."/>
        </authorList>
    </citation>
    <scope>NUCLEOTIDE SEQUENCE</scope>
</reference>
<proteinExistence type="predicted"/>
<protein>
    <recommendedName>
        <fullName evidence="4">Probable molybdopterin-synthase adenylyltransferase</fullName>
    </recommendedName>
</protein>
<evidence type="ECO:0000256" key="2">
    <source>
        <dbReference type="ARBA" id="ARBA00022741"/>
    </source>
</evidence>
<keyword evidence="5" id="KW-0472">Membrane</keyword>
<dbReference type="GO" id="GO:0016779">
    <property type="term" value="F:nucleotidyltransferase activity"/>
    <property type="evidence" value="ECO:0007669"/>
    <property type="project" value="TreeGrafter"/>
</dbReference>
<dbReference type="CDD" id="cd00158">
    <property type="entry name" value="RHOD"/>
    <property type="match status" value="1"/>
</dbReference>
<dbReference type="FunFam" id="3.40.50.720:FF:000033">
    <property type="entry name" value="Adenylyltransferase and sulfurtransferase MOCS3"/>
    <property type="match status" value="1"/>
</dbReference>
<keyword evidence="5" id="KW-0812">Transmembrane</keyword>
<dbReference type="InterPro" id="IPR045886">
    <property type="entry name" value="ThiF/MoeB/HesA"/>
</dbReference>
<keyword evidence="5" id="KW-1133">Transmembrane helix</keyword>
<dbReference type="Pfam" id="PF00899">
    <property type="entry name" value="ThiF"/>
    <property type="match status" value="1"/>
</dbReference>
<evidence type="ECO:0000313" key="7">
    <source>
        <dbReference type="EMBL" id="QVY57905.1"/>
    </source>
</evidence>
<dbReference type="AlphaFoldDB" id="A0A8E7UET3"/>
<organism evidence="7">
    <name type="scientific">Betaphycus gelatinus</name>
    <dbReference type="NCBI Taxonomy" id="1191690"/>
    <lineage>
        <taxon>Eukaryota</taxon>
        <taxon>Rhodophyta</taxon>
        <taxon>Florideophyceae</taxon>
        <taxon>Rhodymeniophycidae</taxon>
        <taxon>Gigartinales</taxon>
        <taxon>Solieriaceae</taxon>
        <taxon>Betaphycus</taxon>
    </lineage>
</organism>
<evidence type="ECO:0000256" key="4">
    <source>
        <dbReference type="ARBA" id="ARBA00072792"/>
    </source>
</evidence>